<proteinExistence type="predicted"/>
<evidence type="ECO:0000313" key="3">
    <source>
        <dbReference type="Proteomes" id="UP000229559"/>
    </source>
</evidence>
<feature type="transmembrane region" description="Helical" evidence="1">
    <location>
        <begin position="89"/>
        <end position="111"/>
    </location>
</feature>
<dbReference type="Proteomes" id="UP000229559">
    <property type="component" value="Unassembled WGS sequence"/>
</dbReference>
<feature type="transmembrane region" description="Helical" evidence="1">
    <location>
        <begin position="123"/>
        <end position="156"/>
    </location>
</feature>
<sequence length="507" mass="59329">MREKTTRHKQPKKENFFYSHWWLILLFLVLLLRIPLLFEPFTYADEGIYLTLGQALRKGLVLYRDIHDNKPPLLYLVAALTGSFSVYRLVYFLWGLATIGVFYRLAAILFLKNQKAIITSTSLFAVLTSLPMFEGNIANAENFMLLPILAGFYLIFKFLNQPTAKAKFSWPWFTAGLLFSMAVLFKIPALFDFLAALMICLLLIETKTIKTIIFHLFSLMIGFLTPLFSTFVFFGLKQALGQYLTAAFSQNLPYLSSWGNSAVEISGFSLSFIFRLLFLTLLLIILFIFRQKLSLAFKIIIIWFSTSAFAALLSIRPYPHYLLQILPSFSLSFGLIFLKENKLVKVIPLILLLFFIFIFKFFNFWYYPNWAYFKNFYQYALKIENKQNYLAYFGPQTKSLYQTADFIRTHTSPEEKIFIWGNQPSIYALARRLPVGRYTVAYHIIDFKAQTETLNVLRFQPPRWLIVSQDENQAFPQLEDFINDDYLLFQKYGQLQIFYRLPKISQL</sequence>
<evidence type="ECO:0008006" key="4">
    <source>
        <dbReference type="Google" id="ProtNLM"/>
    </source>
</evidence>
<protein>
    <recommendedName>
        <fullName evidence="4">Glycosyltransferase RgtA/B/C/D-like domain-containing protein</fullName>
    </recommendedName>
</protein>
<feature type="transmembrane region" description="Helical" evidence="1">
    <location>
        <begin position="321"/>
        <end position="339"/>
    </location>
</feature>
<evidence type="ECO:0000313" key="2">
    <source>
        <dbReference type="EMBL" id="PIU33398.1"/>
    </source>
</evidence>
<gene>
    <name evidence="2" type="ORF">COT04_00220</name>
</gene>
<keyword evidence="1" id="KW-1133">Transmembrane helix</keyword>
<evidence type="ECO:0000256" key="1">
    <source>
        <dbReference type="SAM" id="Phobius"/>
    </source>
</evidence>
<dbReference type="AlphaFoldDB" id="A0A2M6YQG8"/>
<feature type="transmembrane region" description="Helical" evidence="1">
    <location>
        <begin position="295"/>
        <end position="315"/>
    </location>
</feature>
<feature type="transmembrane region" description="Helical" evidence="1">
    <location>
        <begin position="176"/>
        <end position="204"/>
    </location>
</feature>
<comment type="caution">
    <text evidence="2">The sequence shown here is derived from an EMBL/GenBank/DDBJ whole genome shotgun (WGS) entry which is preliminary data.</text>
</comment>
<feature type="transmembrane region" description="Helical" evidence="1">
    <location>
        <begin position="216"/>
        <end position="236"/>
    </location>
</feature>
<feature type="transmembrane region" description="Helical" evidence="1">
    <location>
        <begin position="346"/>
        <end position="367"/>
    </location>
</feature>
<keyword evidence="1" id="KW-0812">Transmembrane</keyword>
<feature type="transmembrane region" description="Helical" evidence="1">
    <location>
        <begin position="21"/>
        <end position="38"/>
    </location>
</feature>
<name>A0A2M6YQG8_9BACT</name>
<organism evidence="2 3">
    <name type="scientific">Candidatus Shapirobacteria bacterium CG07_land_8_20_14_0_80_39_12</name>
    <dbReference type="NCBI Taxonomy" id="1974480"/>
    <lineage>
        <taxon>Bacteria</taxon>
        <taxon>Candidatus Shapironibacteriota</taxon>
    </lineage>
</organism>
<reference evidence="3" key="1">
    <citation type="submission" date="2017-09" db="EMBL/GenBank/DDBJ databases">
        <title>Depth-based differentiation of microbial function through sediment-hosted aquifers and enrichment of novel symbionts in the deep terrestrial subsurface.</title>
        <authorList>
            <person name="Probst A.J."/>
            <person name="Ladd B."/>
            <person name="Jarett J.K."/>
            <person name="Geller-Mcgrath D.E."/>
            <person name="Sieber C.M.K."/>
            <person name="Emerson J.B."/>
            <person name="Anantharaman K."/>
            <person name="Thomas B.C."/>
            <person name="Malmstrom R."/>
            <person name="Stieglmeier M."/>
            <person name="Klingl A."/>
            <person name="Woyke T."/>
            <person name="Ryan C.M."/>
            <person name="Banfield J.F."/>
        </authorList>
    </citation>
    <scope>NUCLEOTIDE SEQUENCE [LARGE SCALE GENOMIC DNA]</scope>
</reference>
<dbReference type="EMBL" id="PEXA01000008">
    <property type="protein sequence ID" value="PIU33398.1"/>
    <property type="molecule type" value="Genomic_DNA"/>
</dbReference>
<keyword evidence="1" id="KW-0472">Membrane</keyword>
<feature type="transmembrane region" description="Helical" evidence="1">
    <location>
        <begin position="265"/>
        <end position="288"/>
    </location>
</feature>
<accession>A0A2M6YQG8</accession>